<feature type="compositionally biased region" description="Basic residues" evidence="1">
    <location>
        <begin position="84"/>
        <end position="93"/>
    </location>
</feature>
<evidence type="ECO:0000313" key="2">
    <source>
        <dbReference type="EMBL" id="SFR53900.1"/>
    </source>
</evidence>
<dbReference type="EMBL" id="FOYR01000002">
    <property type="protein sequence ID" value="SFR53900.1"/>
    <property type="molecule type" value="Genomic_DNA"/>
</dbReference>
<dbReference type="AlphaFoldDB" id="A0A1I6HHW2"/>
<feature type="region of interest" description="Disordered" evidence="1">
    <location>
        <begin position="84"/>
        <end position="108"/>
    </location>
</feature>
<evidence type="ECO:0000313" key="3">
    <source>
        <dbReference type="Proteomes" id="UP000198877"/>
    </source>
</evidence>
<accession>A0A1I6HHW2</accession>
<feature type="region of interest" description="Disordered" evidence="1">
    <location>
        <begin position="223"/>
        <end position="246"/>
    </location>
</feature>
<gene>
    <name evidence="2" type="ORF">SAMN04488591_1842</name>
</gene>
<organism evidence="2 3">
    <name type="scientific">Microbacterium azadirachtae</name>
    <dbReference type="NCBI Taxonomy" id="582680"/>
    <lineage>
        <taxon>Bacteria</taxon>
        <taxon>Bacillati</taxon>
        <taxon>Actinomycetota</taxon>
        <taxon>Actinomycetes</taxon>
        <taxon>Micrococcales</taxon>
        <taxon>Microbacteriaceae</taxon>
        <taxon>Microbacterium</taxon>
    </lineage>
</organism>
<name>A0A1I6HHW2_9MICO</name>
<reference evidence="3" key="1">
    <citation type="submission" date="2016-10" db="EMBL/GenBank/DDBJ databases">
        <authorList>
            <person name="Varghese N."/>
            <person name="Submissions S."/>
        </authorList>
    </citation>
    <scope>NUCLEOTIDE SEQUENCE [LARGE SCALE GENOMIC DNA]</scope>
    <source>
        <strain evidence="3">CL127</strain>
    </source>
</reference>
<protein>
    <submittedName>
        <fullName evidence="2">Uncharacterized protein</fullName>
    </submittedName>
</protein>
<dbReference type="Proteomes" id="UP000198877">
    <property type="component" value="Unassembled WGS sequence"/>
</dbReference>
<sequence>MVKSPGPGHTGVISPTRQPVLCGPAPFPPLFFFAFGSCPVGGLDFSNKNDRRAPLAEHRRHIGCTGATSGLALLRLASDARRRWPRRRHRVRPPRLLQTDEPSRSQPDQHLARFLSITLNDEAARDRPVWQVNWNRSRRNLNAYHRRRKLSNDCCARLIDQSRGFGPEVCARIRNDLDEILVERLTLVGINHGMKAVQDKRIHGRCSLLLVTEFLPEIDDVEDASRRESSHTGNDVASWWSESDRQPLVAQVTEKRPSFIAALASP</sequence>
<proteinExistence type="predicted"/>
<evidence type="ECO:0000256" key="1">
    <source>
        <dbReference type="SAM" id="MobiDB-lite"/>
    </source>
</evidence>